<evidence type="ECO:0008006" key="13">
    <source>
        <dbReference type="Google" id="ProtNLM"/>
    </source>
</evidence>
<dbReference type="InterPro" id="IPR007249">
    <property type="entry name" value="DOP1_N"/>
</dbReference>
<comment type="similarity">
    <text evidence="6">Belongs to the DOP1 family.</text>
</comment>
<feature type="domain" description="DOP1 N-terminal" evidence="8">
    <location>
        <begin position="39"/>
        <end position="372"/>
    </location>
</feature>
<evidence type="ECO:0000256" key="1">
    <source>
        <dbReference type="ARBA" id="ARBA00004395"/>
    </source>
</evidence>
<dbReference type="Proteomes" id="UP000664169">
    <property type="component" value="Unassembled WGS sequence"/>
</dbReference>
<feature type="region of interest" description="Disordered" evidence="7">
    <location>
        <begin position="1"/>
        <end position="33"/>
    </location>
</feature>
<dbReference type="PANTHER" id="PTHR14042:SF24">
    <property type="entry name" value="PROTEIN DOPEY-1 HOMOLOG"/>
    <property type="match status" value="1"/>
</dbReference>
<comment type="caution">
    <text evidence="11">The sequence shown here is derived from an EMBL/GenBank/DDBJ whole genome shotgun (WGS) entry which is preliminary data.</text>
</comment>
<proteinExistence type="inferred from homology"/>
<protein>
    <recommendedName>
        <fullName evidence="13">Dopey N-terminal domain-containing protein</fullName>
    </recommendedName>
</protein>
<keyword evidence="3" id="KW-0653">Protein transport</keyword>
<evidence type="ECO:0000256" key="4">
    <source>
        <dbReference type="ARBA" id="ARBA00023034"/>
    </source>
</evidence>
<feature type="domain" description="DOP1-like middle TPR" evidence="9">
    <location>
        <begin position="403"/>
        <end position="622"/>
    </location>
</feature>
<evidence type="ECO:0000256" key="2">
    <source>
        <dbReference type="ARBA" id="ARBA00022448"/>
    </source>
</evidence>
<evidence type="ECO:0000256" key="6">
    <source>
        <dbReference type="ARBA" id="ARBA00046326"/>
    </source>
</evidence>
<keyword evidence="4" id="KW-0333">Golgi apparatus</keyword>
<dbReference type="GO" id="GO:0005802">
    <property type="term" value="C:trans-Golgi network"/>
    <property type="evidence" value="ECO:0007669"/>
    <property type="project" value="TreeGrafter"/>
</dbReference>
<dbReference type="GO" id="GO:0005768">
    <property type="term" value="C:endosome"/>
    <property type="evidence" value="ECO:0007669"/>
    <property type="project" value="TreeGrafter"/>
</dbReference>
<gene>
    <name evidence="11" type="ORF">GOMPHAMPRED_008297</name>
</gene>
<feature type="compositionally biased region" description="Polar residues" evidence="7">
    <location>
        <begin position="1"/>
        <end position="23"/>
    </location>
</feature>
<dbReference type="InterPro" id="IPR016024">
    <property type="entry name" value="ARM-type_fold"/>
</dbReference>
<dbReference type="GO" id="GO:0005829">
    <property type="term" value="C:cytosol"/>
    <property type="evidence" value="ECO:0007669"/>
    <property type="project" value="GOC"/>
</dbReference>
<evidence type="ECO:0000256" key="7">
    <source>
        <dbReference type="SAM" id="MobiDB-lite"/>
    </source>
</evidence>
<comment type="subcellular location">
    <subcellularLocation>
        <location evidence="1">Golgi apparatus membrane</location>
        <topology evidence="1">Peripheral membrane protein</topology>
    </subcellularLocation>
</comment>
<dbReference type="InterPro" id="IPR056458">
    <property type="entry name" value="TPR_DOP1_M"/>
</dbReference>
<dbReference type="Pfam" id="PF24598">
    <property type="entry name" value="DOP1_C"/>
    <property type="match status" value="1"/>
</dbReference>
<dbReference type="Pfam" id="PF04118">
    <property type="entry name" value="Dopey_N"/>
    <property type="match status" value="1"/>
</dbReference>
<dbReference type="GO" id="GO:0006895">
    <property type="term" value="P:Golgi to endosome transport"/>
    <property type="evidence" value="ECO:0007669"/>
    <property type="project" value="InterPro"/>
</dbReference>
<keyword evidence="12" id="KW-1185">Reference proteome</keyword>
<dbReference type="InterPro" id="IPR040314">
    <property type="entry name" value="DOP1"/>
</dbReference>
<feature type="compositionally biased region" description="Polar residues" evidence="7">
    <location>
        <begin position="1062"/>
        <end position="1089"/>
    </location>
</feature>
<dbReference type="GO" id="GO:0015031">
    <property type="term" value="P:protein transport"/>
    <property type="evidence" value="ECO:0007669"/>
    <property type="project" value="UniProtKB-KW"/>
</dbReference>
<dbReference type="GO" id="GO:0000139">
    <property type="term" value="C:Golgi membrane"/>
    <property type="evidence" value="ECO:0007669"/>
    <property type="project" value="UniProtKB-SubCell"/>
</dbReference>
<evidence type="ECO:0000313" key="11">
    <source>
        <dbReference type="EMBL" id="CAF9914823.1"/>
    </source>
</evidence>
<dbReference type="InterPro" id="IPR056457">
    <property type="entry name" value="DOP1_C"/>
</dbReference>
<name>A0A8H3EZM3_9LECA</name>
<evidence type="ECO:0000259" key="10">
    <source>
        <dbReference type="Pfam" id="PF24598"/>
    </source>
</evidence>
<dbReference type="SUPFAM" id="SSF48371">
    <property type="entry name" value="ARM repeat"/>
    <property type="match status" value="1"/>
</dbReference>
<sequence length="1877" mass="207234">MSSENDPVQRTASPLNSGRSSPNPLKARQKDEDNLLKKDKGYRRYASTVERVLSQFDTAVEEWADYITFLGRLLKALSVKPSGFTEIPHKFLVAKRLSQCLNPVLPSGVHQKTLEVYSYVFSTLGKEGVAADLGLYLPGLSPILSFAALSVKPNVLTVFETYIVPLKSAALRPALKSILLALLPGLEEENSDEFDRTLRVLEALKSSIARNAVAGEQGDENTTAHDQYFWQCMFLASITSTTRRPGALAYLIRNLPQLGNAGIASAKKSTTNGSSGVTKSSVLLREAIDSVISPEPGLLVRCFCAGLQDDRPLIQRGFLDLLVTHLPLNSVVLQGKVKAEDLQILVLAATSVVARKDMSLNRRLWSWFLGPEPTSELNGGPASSRDAEITSPTHDIVAYQTNHFETFGLQPLVDGISAMVAKESDSPVERTKALRICLSLMDRWEIGGLVVPRIFLPAMRNVWLYQSQSLPQEHKNEVLRSANMFFDGVESSLIWSEICEIIARATNPNAASLVEARSMLEMVFFMITSFNIREEEMQTIHMPLTILMIAAQLQQNVQESTELTTFGKTSTMSYALKIALKLFELVPPRAVTASHQDSLTQSSPANPTVPIENILSSIHIFYQDNKGNIDVGRPLSEQAVGQLILDYSFALTTKLISLRSANSYTELEQITLLLKTSIKKGVSTPPDIEGFLDILLAGFEDLQKGNDSPLQPFAVTAAKVAVIEGIFSTPQSSVWIPPQTLRSVLPSLVHELWPALSASRPKNNVEAVRALWTMYTVCGQQQLIESSIATLMIQDVDGTGSATISEENARRFTTLWAHVQTITSSMRSKETGSLRGKPVKESNSTPASVETLLERPLLLLLDFLDDPKCPLFPFVVGWLQSLLSLNPIFDLLTARLSALYPIMTTVKLNLTSNDDIQADDPDGLQLCYYYLQMIYNVIQHANNNVWEALDIRSPFADAAQHETISNHQDFLLEVSLRLLQNRRSYADLDSDIKFRLCQVSLALLRQFYVGPLSGSLVARTLEEPLITELSESIEFGEHFLQKSFMEVILAALQPRYETSASIKSASHQPSTSKDNITPSSPIVSNTSGSEGKPSQAPTMPPTTLLDCILLGLRSAKSRAVLESWTLFLGQCLPLYKEGIFQILLPLVGCFCDTLKGLLQKVDAAYKDAQVQVTEILDPTITILLNGLEQLLATAHDVLTTTEAAAPAPKSPEPQQTGFFGSMVGAFATDTNKPKALTANNRLTVLLCFKDAMKICYSIWAWGDSSRDPSGLDGSALTSYKWIALRLRNRTRRIFEHLFAVEVLECLETLIELWQQSVKVDDNSKSEMIISLLGVLESSRPKVTMPAIFNAIYSRTNPLALEPNRTSTLTSDLLDVTLATFLVTYVRALDDDTMDEIWNDCIIFLKDVLANPMPHRHTLPSLIEFTAVLGEKVDNTTFGEQRKLRRELGDLFIRLLTATLTIRPMGSSPEVIGLEKQGESANESSNRDVRATTSESLVSVLATIVPKLTKVLPEADRISSVSSTISTQVVAVMFRAKTFPENINKRSLDLVQALLNLPEASKFIKKDVNDVFNDSKFFSMPLPLVTNGWLQVLQSWSLSDKEKMPEQLSRLVSPAVAGVLGIGANSARLDADKKTQLTLRRIALLILSAAKDTYVVNFSQLQEKLVDLFHATITSSPSSVTRAEIYMLIRVLVLRFSPTHLSALWPTIHTELYEALSLAYPVVDADPPNPTCLLQACKLLDTLLLLGIDDFQMQEWLFISDTTDAIYPAQVSVALVNDLAQALDEQPETRSGIDTSAITISSANTNAASSSGEMKQPLLSAEITKGVAKDEIVDHLVRPFFRQLSIYAFESTYRLQTVDEEACLRELLVDLFDDSTLV</sequence>
<reference evidence="11" key="1">
    <citation type="submission" date="2021-03" db="EMBL/GenBank/DDBJ databases">
        <authorList>
            <person name="Tagirdzhanova G."/>
        </authorList>
    </citation>
    <scope>NUCLEOTIDE SEQUENCE</scope>
</reference>
<evidence type="ECO:0000259" key="9">
    <source>
        <dbReference type="Pfam" id="PF24597"/>
    </source>
</evidence>
<organism evidence="11 12">
    <name type="scientific">Gomphillus americanus</name>
    <dbReference type="NCBI Taxonomy" id="1940652"/>
    <lineage>
        <taxon>Eukaryota</taxon>
        <taxon>Fungi</taxon>
        <taxon>Dikarya</taxon>
        <taxon>Ascomycota</taxon>
        <taxon>Pezizomycotina</taxon>
        <taxon>Lecanoromycetes</taxon>
        <taxon>OSLEUM clade</taxon>
        <taxon>Ostropomycetidae</taxon>
        <taxon>Ostropales</taxon>
        <taxon>Graphidaceae</taxon>
        <taxon>Gomphilloideae</taxon>
        <taxon>Gomphillus</taxon>
    </lineage>
</organism>
<evidence type="ECO:0000256" key="5">
    <source>
        <dbReference type="ARBA" id="ARBA00023136"/>
    </source>
</evidence>
<feature type="domain" description="DOP1-like C-terminal" evidence="10">
    <location>
        <begin position="1380"/>
        <end position="1852"/>
    </location>
</feature>
<dbReference type="EMBL" id="CAJPDQ010000009">
    <property type="protein sequence ID" value="CAF9914823.1"/>
    <property type="molecule type" value="Genomic_DNA"/>
</dbReference>
<dbReference type="OrthoDB" id="297643at2759"/>
<keyword evidence="5" id="KW-0472">Membrane</keyword>
<evidence type="ECO:0000259" key="8">
    <source>
        <dbReference type="Pfam" id="PF04118"/>
    </source>
</evidence>
<feature type="region of interest" description="Disordered" evidence="7">
    <location>
        <begin position="1062"/>
        <end position="1099"/>
    </location>
</feature>
<dbReference type="PANTHER" id="PTHR14042">
    <property type="entry name" value="DOPEY-RELATED"/>
    <property type="match status" value="1"/>
</dbReference>
<evidence type="ECO:0000256" key="3">
    <source>
        <dbReference type="ARBA" id="ARBA00022927"/>
    </source>
</evidence>
<dbReference type="Pfam" id="PF24597">
    <property type="entry name" value="TPR_DOP1_M"/>
    <property type="match status" value="1"/>
</dbReference>
<keyword evidence="2" id="KW-0813">Transport</keyword>
<evidence type="ECO:0000313" key="12">
    <source>
        <dbReference type="Proteomes" id="UP000664169"/>
    </source>
</evidence>
<accession>A0A8H3EZM3</accession>